<dbReference type="EMBL" id="JABTTY010000001">
    <property type="protein sequence ID" value="MBE7525521.1"/>
    <property type="molecule type" value="Genomic_DNA"/>
</dbReference>
<dbReference type="Proteomes" id="UP000710385">
    <property type="component" value="Unassembled WGS sequence"/>
</dbReference>
<organism evidence="2 3">
    <name type="scientific">candidate division WWE3 bacterium</name>
    <dbReference type="NCBI Taxonomy" id="2053526"/>
    <lineage>
        <taxon>Bacteria</taxon>
        <taxon>Katanobacteria</taxon>
    </lineage>
</organism>
<reference evidence="2" key="1">
    <citation type="submission" date="2020-05" db="EMBL/GenBank/DDBJ databases">
        <title>High-Quality Genomes of Partial-Nitritation/Anammox System by Hierarchical Clustering Based Hybrid Assembly.</title>
        <authorList>
            <person name="Liu L."/>
            <person name="Wang Y."/>
            <person name="Che Y."/>
            <person name="Chen Y."/>
            <person name="Xia Y."/>
            <person name="Luo R."/>
            <person name="Cheng S.H."/>
            <person name="Zheng C."/>
            <person name="Zhang T."/>
        </authorList>
    </citation>
    <scope>NUCLEOTIDE SEQUENCE</scope>
    <source>
        <strain evidence="2">H1_PAT1</strain>
    </source>
</reference>
<dbReference type="AlphaFoldDB" id="A0A928Y6X4"/>
<protein>
    <submittedName>
        <fullName evidence="2">Uncharacterized protein</fullName>
    </submittedName>
</protein>
<proteinExistence type="predicted"/>
<feature type="transmembrane region" description="Helical" evidence="1">
    <location>
        <begin position="297"/>
        <end position="324"/>
    </location>
</feature>
<feature type="transmembrane region" description="Helical" evidence="1">
    <location>
        <begin position="266"/>
        <end position="285"/>
    </location>
</feature>
<keyword evidence="1" id="KW-0812">Transmembrane</keyword>
<evidence type="ECO:0000256" key="1">
    <source>
        <dbReference type="SAM" id="Phobius"/>
    </source>
</evidence>
<feature type="transmembrane region" description="Helical" evidence="1">
    <location>
        <begin position="161"/>
        <end position="183"/>
    </location>
</feature>
<evidence type="ECO:0000313" key="2">
    <source>
        <dbReference type="EMBL" id="MBE7525521.1"/>
    </source>
</evidence>
<name>A0A928Y6X4_UNCKA</name>
<feature type="transmembrane region" description="Helical" evidence="1">
    <location>
        <begin position="91"/>
        <end position="107"/>
    </location>
</feature>
<feature type="transmembrane region" description="Helical" evidence="1">
    <location>
        <begin position="514"/>
        <end position="532"/>
    </location>
</feature>
<feature type="transmembrane region" description="Helical" evidence="1">
    <location>
        <begin position="447"/>
        <end position="464"/>
    </location>
</feature>
<evidence type="ECO:0000313" key="3">
    <source>
        <dbReference type="Proteomes" id="UP000710385"/>
    </source>
</evidence>
<feature type="transmembrane region" description="Helical" evidence="1">
    <location>
        <begin position="476"/>
        <end position="494"/>
    </location>
</feature>
<sequence>MTEQWKELAVQGALVAAILGAHFLNAGPLIMGFLSIFAMLTQGYALGPRLLRNPSALLGTAWGFLATLGMLMLTRGALFYAGMLLDGPGEALALAITLIAGGVWLSICRGQKTAGQKIHEPLDKEKSILSVLAISLSVFAAALIGWAAFRSGTTNAIRTPWPLLPSWVLPLIALQWTFALASAWRIRRTVISAVQIGCAMASTALLAPLLYRIGYGFDGFLHVAGERVLLATGTLLPKPPYYMGQYVFVTWLSKLMDFDVASVDTWLVPAAAAVLIPAALALVIGRERQKAAMLPALILMPLSAFVATTPHGFASVLGIAALLLCIRTEERMNSRSLPLIFALWALLTHPLVGLPVLVCVFMAIVSESALAKPWRIAASAMLAITAGFSVPLVFGAATAFGSGAGVSFHLSELTKPEIWSGLMASWVPWVGNRYALWAETSVWAEKLLPWITILFAGLGTWRATKSSRNTAVSNPPWFLAAGAAVLAAVVLKGAGDFSFLIDYEKGNYADRLFLVAWFLLLPAAVPELGRWLCKARMARLASRWAVLASVGILAAGMSYASLPRHDAVTPSRGWSVGYADIEAVRLIHEDSEGRPYTVLANQSVSAAAVRTFGFLRYHDDVFLYPIPTGGELYKLFLRASYEGPEREVMSLAGALGGSRLVYFVVNDYWWKANELSEAAEASANRSFLIRDGAIRVFRYDLDIPAQSDTSAVK</sequence>
<feature type="transmembrane region" description="Helical" evidence="1">
    <location>
        <begin position="128"/>
        <end position="149"/>
    </location>
</feature>
<feature type="transmembrane region" description="Helical" evidence="1">
    <location>
        <begin position="190"/>
        <end position="211"/>
    </location>
</feature>
<feature type="transmembrane region" description="Helical" evidence="1">
    <location>
        <begin position="12"/>
        <end position="40"/>
    </location>
</feature>
<gene>
    <name evidence="2" type="ORF">HS096_04010</name>
</gene>
<feature type="transmembrane region" description="Helical" evidence="1">
    <location>
        <begin position="376"/>
        <end position="400"/>
    </location>
</feature>
<accession>A0A928Y6X4</accession>
<comment type="caution">
    <text evidence="2">The sequence shown here is derived from an EMBL/GenBank/DDBJ whole genome shotgun (WGS) entry which is preliminary data.</text>
</comment>
<keyword evidence="1" id="KW-1133">Transmembrane helix</keyword>
<feature type="transmembrane region" description="Helical" evidence="1">
    <location>
        <begin position="336"/>
        <end position="364"/>
    </location>
</feature>
<keyword evidence="1" id="KW-0472">Membrane</keyword>
<feature type="transmembrane region" description="Helical" evidence="1">
    <location>
        <begin position="61"/>
        <end position="85"/>
    </location>
</feature>
<feature type="transmembrane region" description="Helical" evidence="1">
    <location>
        <begin position="544"/>
        <end position="562"/>
    </location>
</feature>